<accession>A0A484SDU6</accession>
<evidence type="ECO:0000313" key="2">
    <source>
        <dbReference type="EMBL" id="VFR49326.1"/>
    </source>
</evidence>
<reference evidence="3" key="1">
    <citation type="submission" date="2019-03" db="EMBL/GenBank/DDBJ databases">
        <authorList>
            <person name="Danneels B."/>
        </authorList>
    </citation>
    <scope>NUCLEOTIDE SEQUENCE</scope>
</reference>
<dbReference type="EMBL" id="CAADIG010000025">
    <property type="protein sequence ID" value="VFR49326.1"/>
    <property type="molecule type" value="Genomic_DNA"/>
</dbReference>
<dbReference type="AlphaFoldDB" id="A0A484SDU6"/>
<dbReference type="EMBL" id="CAADID010000007">
    <property type="protein sequence ID" value="VFR59980.1"/>
    <property type="molecule type" value="Genomic_DNA"/>
</dbReference>
<gene>
    <name evidence="2" type="ORF">ANT2_2510</name>
    <name evidence="3" type="ORF">ANT3_2512</name>
</gene>
<organism evidence="3">
    <name type="scientific">plant metagenome</name>
    <dbReference type="NCBI Taxonomy" id="1297885"/>
    <lineage>
        <taxon>unclassified sequences</taxon>
        <taxon>metagenomes</taxon>
        <taxon>organismal metagenomes</taxon>
    </lineage>
</organism>
<feature type="region of interest" description="Disordered" evidence="1">
    <location>
        <begin position="48"/>
        <end position="90"/>
    </location>
</feature>
<evidence type="ECO:0000313" key="3">
    <source>
        <dbReference type="EMBL" id="VFR59980.1"/>
    </source>
</evidence>
<sequence>MPPASQYAAHRFSVIDRGLDSHAFAPRKNSRIAVRTRSSKTIIICAGVFPDESRRQSSRRPEPGRPARGPMPRGRHPANSPMECRRCRAY</sequence>
<protein>
    <submittedName>
        <fullName evidence="3">Uncharacterized protein</fullName>
    </submittedName>
</protein>
<evidence type="ECO:0000256" key="1">
    <source>
        <dbReference type="SAM" id="MobiDB-lite"/>
    </source>
</evidence>
<feature type="compositionally biased region" description="Basic and acidic residues" evidence="1">
    <location>
        <begin position="51"/>
        <end position="65"/>
    </location>
</feature>
<proteinExistence type="predicted"/>
<name>A0A484SDU6_9ZZZZ</name>